<comment type="similarity">
    <text evidence="3">Belongs to the DACH/dachshund family.</text>
</comment>
<dbReference type="SUPFAM" id="SSF46955">
    <property type="entry name" value="Putative DNA-binding domain"/>
    <property type="match status" value="1"/>
</dbReference>
<dbReference type="Ensembl" id="ENSSAUT00010004109.1">
    <property type="protein sequence ID" value="ENSSAUP00010003799.1"/>
    <property type="gene ID" value="ENSSAUG00010001994.1"/>
</dbReference>
<feature type="compositionally biased region" description="Low complexity" evidence="5">
    <location>
        <begin position="371"/>
        <end position="383"/>
    </location>
</feature>
<evidence type="ECO:0000259" key="6">
    <source>
        <dbReference type="Pfam" id="PF02437"/>
    </source>
</evidence>
<dbReference type="CDD" id="cd21081">
    <property type="entry name" value="DHD_Dac"/>
    <property type="match status" value="1"/>
</dbReference>
<proteinExistence type="inferred from homology"/>
<dbReference type="OMA" id="DNSKRCG"/>
<evidence type="ECO:0000256" key="4">
    <source>
        <dbReference type="SAM" id="Coils"/>
    </source>
</evidence>
<dbReference type="Gene3D" id="3.10.260.20">
    <property type="entry name" value="Ski"/>
    <property type="match status" value="1"/>
</dbReference>
<evidence type="ECO:0000313" key="8">
    <source>
        <dbReference type="Proteomes" id="UP000472265"/>
    </source>
</evidence>
<name>A0A671TPB5_SPAAU</name>
<feature type="region of interest" description="Disordered" evidence="5">
    <location>
        <begin position="548"/>
        <end position="588"/>
    </location>
</feature>
<evidence type="ECO:0000313" key="7">
    <source>
        <dbReference type="Ensembl" id="ENSSAUP00010003799.1"/>
    </source>
</evidence>
<comment type="subcellular location">
    <subcellularLocation>
        <location evidence="1">Nucleus</location>
    </subcellularLocation>
</comment>
<feature type="region of interest" description="Disordered" evidence="5">
    <location>
        <begin position="334"/>
        <end position="397"/>
    </location>
</feature>
<evidence type="ECO:0000256" key="5">
    <source>
        <dbReference type="SAM" id="MobiDB-lite"/>
    </source>
</evidence>
<feature type="compositionally biased region" description="Polar residues" evidence="5">
    <location>
        <begin position="1"/>
        <end position="14"/>
    </location>
</feature>
<keyword evidence="8" id="KW-1185">Reference proteome</keyword>
<reference evidence="7" key="2">
    <citation type="submission" date="2025-08" db="UniProtKB">
        <authorList>
            <consortium name="Ensembl"/>
        </authorList>
    </citation>
    <scope>IDENTIFICATION</scope>
</reference>
<dbReference type="FunFam" id="3.10.260.20:FF:000001">
    <property type="entry name" value="Dachshund homolog 1"/>
    <property type="match status" value="1"/>
</dbReference>
<dbReference type="PANTHER" id="PTHR12577">
    <property type="entry name" value="DACHSHUND"/>
    <property type="match status" value="1"/>
</dbReference>
<sequence>MAGTPLSRTSTPPSDSLFHSDPPYNAPNPASSPRLPGARLAGSFLSGGSGRVPVSVNGTSGGGGAAPPHTECKMVEVHGVKVASFTVNGVELICLPQVFELFLKHLVGGLHTVYTKLKRLDISPVVCTVEQVRVLRGLGAIQPGVNRCKLITRSDFETLYRDCTNASSRPGRPPKRTLGVATMTDGSRLLPHSLLNPALLSQTGLTAAAMAEALKLQKMRMMMGFHGNSDQQRHHNGERTMSPLENDDTGGSEGSWEKEQRLLSPPPSSVLAPPHGSASLHLNTLQQHSTLLANRLSDLPFMVMPHPLLPVGLPPASVAMAMNQMSQLSGLANMAAVSQVQREESKESPPGSPSPCPSPSDDELQPQELTSQSPSRASSSSSSSPPPPAHTPELDCDITEQENNVKKVLKEKDDSMLPLPLLKTTYEKLPLTSQPLSINHANPAFTPFLFAEGLSSMETLLTNIQGLLKVAVQSARSQDKQNQMERKELKLELERERGARQTLQRQLSSELQTRVSIQRRLKKEKKAKRKLQEALDFESRRREQVERAIKHSDSLTDAVIPESELENKQQENSAAQENRPFIKPPLLF</sequence>
<feature type="region of interest" description="Disordered" evidence="5">
    <location>
        <begin position="1"/>
        <end position="37"/>
    </location>
</feature>
<dbReference type="InterPro" id="IPR052417">
    <property type="entry name" value="Dachshund_domain"/>
</dbReference>
<dbReference type="GO" id="GO:0005667">
    <property type="term" value="C:transcription regulator complex"/>
    <property type="evidence" value="ECO:0007669"/>
    <property type="project" value="TreeGrafter"/>
</dbReference>
<dbReference type="InParanoid" id="A0A671TPB5"/>
<dbReference type="PANTHER" id="PTHR12577:SF7">
    <property type="entry name" value="DACHSHUND HOMOLOG 2"/>
    <property type="match status" value="1"/>
</dbReference>
<dbReference type="AlphaFoldDB" id="A0A671TPB5"/>
<feature type="region of interest" description="Disordered" evidence="5">
    <location>
        <begin position="227"/>
        <end position="278"/>
    </location>
</feature>
<reference evidence="7" key="1">
    <citation type="submission" date="2021-04" db="EMBL/GenBank/DDBJ databases">
        <authorList>
            <consortium name="Wellcome Sanger Institute Data Sharing"/>
        </authorList>
    </citation>
    <scope>NUCLEOTIDE SEQUENCE [LARGE SCALE GENOMIC DNA]</scope>
</reference>
<dbReference type="GeneID" id="115594352"/>
<dbReference type="GO" id="GO:0000978">
    <property type="term" value="F:RNA polymerase II cis-regulatory region sequence-specific DNA binding"/>
    <property type="evidence" value="ECO:0007669"/>
    <property type="project" value="TreeGrafter"/>
</dbReference>
<reference evidence="7" key="3">
    <citation type="submission" date="2025-09" db="UniProtKB">
        <authorList>
            <consortium name="Ensembl"/>
        </authorList>
    </citation>
    <scope>IDENTIFICATION</scope>
</reference>
<dbReference type="InterPro" id="IPR037000">
    <property type="entry name" value="Ski_DNA-bd_sf"/>
</dbReference>
<keyword evidence="2" id="KW-0539">Nucleus</keyword>
<dbReference type="InterPro" id="IPR009061">
    <property type="entry name" value="DNA-bd_dom_put_sf"/>
</dbReference>
<evidence type="ECO:0000256" key="2">
    <source>
        <dbReference type="ARBA" id="ARBA00023242"/>
    </source>
</evidence>
<dbReference type="Pfam" id="PF02437">
    <property type="entry name" value="Ski_Sno_DHD"/>
    <property type="match status" value="1"/>
</dbReference>
<feature type="domain" description="SKI/SNO/DAC" evidence="6">
    <location>
        <begin position="68"/>
        <end position="165"/>
    </location>
</feature>
<accession>A0A671TPB5</accession>
<dbReference type="Proteomes" id="UP000472265">
    <property type="component" value="Chromosome 13"/>
</dbReference>
<dbReference type="GeneTree" id="ENSGT00390000001134"/>
<evidence type="ECO:0000256" key="3">
    <source>
        <dbReference type="ARBA" id="ARBA00038192"/>
    </source>
</evidence>
<dbReference type="RefSeq" id="XP_030294249.1">
    <property type="nucleotide sequence ID" value="XM_030438389.1"/>
</dbReference>
<gene>
    <name evidence="7" type="primary">LOC115594352</name>
</gene>
<keyword evidence="4" id="KW-0175">Coiled coil</keyword>
<dbReference type="InterPro" id="IPR003380">
    <property type="entry name" value="SKI/SNO/DAC"/>
</dbReference>
<feature type="coiled-coil region" evidence="4">
    <location>
        <begin position="477"/>
        <end position="548"/>
    </location>
</feature>
<protein>
    <submittedName>
        <fullName evidence="7">Dachshund homolog 2-like</fullName>
    </submittedName>
</protein>
<evidence type="ECO:0000256" key="1">
    <source>
        <dbReference type="ARBA" id="ARBA00004123"/>
    </source>
</evidence>
<dbReference type="GO" id="GO:0000981">
    <property type="term" value="F:DNA-binding transcription factor activity, RNA polymerase II-specific"/>
    <property type="evidence" value="ECO:0007669"/>
    <property type="project" value="TreeGrafter"/>
</dbReference>
<dbReference type="GO" id="GO:0005634">
    <property type="term" value="C:nucleus"/>
    <property type="evidence" value="ECO:0007669"/>
    <property type="project" value="UniProtKB-SubCell"/>
</dbReference>
<organism evidence="7 8">
    <name type="scientific">Sparus aurata</name>
    <name type="common">Gilthead sea bream</name>
    <dbReference type="NCBI Taxonomy" id="8175"/>
    <lineage>
        <taxon>Eukaryota</taxon>
        <taxon>Metazoa</taxon>
        <taxon>Chordata</taxon>
        <taxon>Craniata</taxon>
        <taxon>Vertebrata</taxon>
        <taxon>Euteleostomi</taxon>
        <taxon>Actinopterygii</taxon>
        <taxon>Neopterygii</taxon>
        <taxon>Teleostei</taxon>
        <taxon>Neoteleostei</taxon>
        <taxon>Acanthomorphata</taxon>
        <taxon>Eupercaria</taxon>
        <taxon>Spariformes</taxon>
        <taxon>Sparidae</taxon>
        <taxon>Sparus</taxon>
    </lineage>
</organism>